<dbReference type="InterPro" id="IPR001296">
    <property type="entry name" value="Glyco_trans_1"/>
</dbReference>
<dbReference type="PANTHER" id="PTHR12526">
    <property type="entry name" value="GLYCOSYLTRANSFERASE"/>
    <property type="match status" value="1"/>
</dbReference>
<dbReference type="RefSeq" id="WP_271087300.1">
    <property type="nucleotide sequence ID" value="NZ_JAPJZH010000001.1"/>
</dbReference>
<dbReference type="Pfam" id="PF00534">
    <property type="entry name" value="Glycos_transf_1"/>
    <property type="match status" value="1"/>
</dbReference>
<feature type="domain" description="Glycosyl transferase family 1" evidence="1">
    <location>
        <begin position="221"/>
        <end position="385"/>
    </location>
</feature>
<dbReference type="EMBL" id="JAPJZH010000001">
    <property type="protein sequence ID" value="MDA4843790.1"/>
    <property type="molecule type" value="Genomic_DNA"/>
</dbReference>
<evidence type="ECO:0000313" key="2">
    <source>
        <dbReference type="EMBL" id="MDA4843790.1"/>
    </source>
</evidence>
<protein>
    <submittedName>
        <fullName evidence="2">Glycosyltransferase family 4 protein</fullName>
    </submittedName>
</protein>
<accession>A0ABT4VGF8</accession>
<name>A0ABT4VGF8_9HYPH</name>
<dbReference type="CDD" id="cd03801">
    <property type="entry name" value="GT4_PimA-like"/>
    <property type="match status" value="1"/>
</dbReference>
<proteinExistence type="predicted"/>
<dbReference type="Proteomes" id="UP001148313">
    <property type="component" value="Unassembled WGS sequence"/>
</dbReference>
<organism evidence="2 3">
    <name type="scientific">Hoeflea poritis</name>
    <dbReference type="NCBI Taxonomy" id="2993659"/>
    <lineage>
        <taxon>Bacteria</taxon>
        <taxon>Pseudomonadati</taxon>
        <taxon>Pseudomonadota</taxon>
        <taxon>Alphaproteobacteria</taxon>
        <taxon>Hyphomicrobiales</taxon>
        <taxon>Rhizobiaceae</taxon>
        <taxon>Hoeflea</taxon>
    </lineage>
</organism>
<reference evidence="2" key="1">
    <citation type="submission" date="2022-11" db="EMBL/GenBank/DDBJ databases">
        <title>Hoeflea poritis sp. nov., isolated from scleractinian coral Porites lutea.</title>
        <authorList>
            <person name="Zhang G."/>
            <person name="Wei Q."/>
            <person name="Cai L."/>
        </authorList>
    </citation>
    <scope>NUCLEOTIDE SEQUENCE</scope>
    <source>
        <strain evidence="2">E7-10</strain>
    </source>
</reference>
<keyword evidence="3" id="KW-1185">Reference proteome</keyword>
<dbReference type="SUPFAM" id="SSF53756">
    <property type="entry name" value="UDP-Glycosyltransferase/glycogen phosphorylase"/>
    <property type="match status" value="1"/>
</dbReference>
<gene>
    <name evidence="2" type="ORF">OOZ53_00420</name>
</gene>
<sequence length="419" mass="46818">MGGNIVVVLKGYPRLSETFIAQELLELERAGYNLHLFSLRRPTDKACHPIHDEIKAKITYLPEYLHEEPMRVLRGWMSSRRLKGYRLAVRTFLKDLLRDRTRNRIRRFGQALVLARELPGDTDWLYAHFIHTPGSVTYYGHLMTGVGWSCSAHAKDIWTSPDWELSEKLDNASWTATCTRSGFEHLRNLATDKGSVHLVHHGLDLSRFPPPEASSSKRDGSQADDPVRIVTVGRAVAKKGLDTLLDALALLPPDIHWKWTHIGGGVLYKELAEQITRLGLSDRAEMIGAKPQEFVLQTYRDSDLFVLPCRIAADGDRDGLPNVLVEAQSQGLACISSPISGIVELIEDGRNGLLTPPDDAQQLSRAIEELVRDPVRRGQMGAAGARRVTTEFDHLVEIKRLLALFAEVGVEAGYQEAAQ</sequence>
<dbReference type="Gene3D" id="3.40.50.2000">
    <property type="entry name" value="Glycogen Phosphorylase B"/>
    <property type="match status" value="2"/>
</dbReference>
<comment type="caution">
    <text evidence="2">The sequence shown here is derived from an EMBL/GenBank/DDBJ whole genome shotgun (WGS) entry which is preliminary data.</text>
</comment>
<evidence type="ECO:0000259" key="1">
    <source>
        <dbReference type="Pfam" id="PF00534"/>
    </source>
</evidence>
<evidence type="ECO:0000313" key="3">
    <source>
        <dbReference type="Proteomes" id="UP001148313"/>
    </source>
</evidence>